<protein>
    <recommendedName>
        <fullName evidence="2">Tat (Twin-arginine translocation) pathway signal sequence domain protein</fullName>
    </recommendedName>
</protein>
<reference evidence="1" key="1">
    <citation type="submission" date="2018-06" db="EMBL/GenBank/DDBJ databases">
        <authorList>
            <person name="Zhirakovskaya E."/>
        </authorList>
    </citation>
    <scope>NUCLEOTIDE SEQUENCE</scope>
</reference>
<evidence type="ECO:0008006" key="2">
    <source>
        <dbReference type="Google" id="ProtNLM"/>
    </source>
</evidence>
<organism evidence="1">
    <name type="scientific">hydrothermal vent metagenome</name>
    <dbReference type="NCBI Taxonomy" id="652676"/>
    <lineage>
        <taxon>unclassified sequences</taxon>
        <taxon>metagenomes</taxon>
        <taxon>ecological metagenomes</taxon>
    </lineage>
</organism>
<dbReference type="Pfam" id="PF13618">
    <property type="entry name" value="Gluconate_2-dh3"/>
    <property type="match status" value="1"/>
</dbReference>
<proteinExistence type="predicted"/>
<gene>
    <name evidence="1" type="ORF">MNBD_GAMMA24-2323</name>
</gene>
<accession>A0A3B1BKB1</accession>
<name>A0A3B1BKB1_9ZZZZ</name>
<dbReference type="InterPro" id="IPR027056">
    <property type="entry name" value="Gluconate_2DH_su3"/>
</dbReference>
<evidence type="ECO:0000313" key="1">
    <source>
        <dbReference type="EMBL" id="VAX11878.1"/>
    </source>
</evidence>
<dbReference type="AlphaFoldDB" id="A0A3B1BKB1"/>
<sequence>MDRRRFLFSMSAGIAASSALPFFGIRQSVPAAVIQRPATIAGLTLAQWDTIALIQEHLLPSESRSPGAKEINALTYLQSVLTDPRDDPADNRFLLLGLNSIEALSQKKWHTDFSSLKPQQREQNLRDYEKTHDGSSWLNMLLDYLMEALLTDPVYGGNPQGIGWKWLQHTPGFPRPPHKQRSVFA</sequence>
<dbReference type="EMBL" id="UOFZ01000003">
    <property type="protein sequence ID" value="VAX11878.1"/>
    <property type="molecule type" value="Genomic_DNA"/>
</dbReference>